<dbReference type="EMBL" id="CP034951">
    <property type="protein sequence ID" value="QAA81944.1"/>
    <property type="molecule type" value="Genomic_DNA"/>
</dbReference>
<dbReference type="OrthoDB" id="5472246at2"/>
<feature type="transmembrane region" description="Helical" evidence="1">
    <location>
        <begin position="79"/>
        <end position="97"/>
    </location>
</feature>
<evidence type="ECO:0000256" key="1">
    <source>
        <dbReference type="SAM" id="Phobius"/>
    </source>
</evidence>
<keyword evidence="1" id="KW-0472">Membrane</keyword>
<feature type="domain" description="VanZ-like" evidence="2">
    <location>
        <begin position="53"/>
        <end position="127"/>
    </location>
</feature>
<gene>
    <name evidence="3" type="ORF">EI546_09510</name>
</gene>
<dbReference type="PANTHER" id="PTHR28008:SF1">
    <property type="entry name" value="DOMAIN PROTEIN, PUTATIVE (AFU_ORTHOLOGUE AFUA_3G10980)-RELATED"/>
    <property type="match status" value="1"/>
</dbReference>
<keyword evidence="4" id="KW-1185">Reference proteome</keyword>
<name>A0A410G3U6_9FLAO</name>
<dbReference type="InterPro" id="IPR006976">
    <property type="entry name" value="VanZ-like"/>
</dbReference>
<dbReference type="KEGG" id="aev:EI546_09510"/>
<accession>A0A410G3U6</accession>
<keyword evidence="1" id="KW-0812">Transmembrane</keyword>
<keyword evidence="1" id="KW-1133">Transmembrane helix</keyword>
<sequence>MMRDIKLLLENKSTLILILAVIYTVVITVLFLIPPSDLPKMSLPGGSDKFVHLLIHAGLVGVWLLYFTARNNRGFDGKYVILVLAGSLIFGIIIELLQEFLTASRTADIFDVLANFGGALVGVFIFQRVKHFFTS</sequence>
<feature type="transmembrane region" description="Helical" evidence="1">
    <location>
        <begin position="12"/>
        <end position="34"/>
    </location>
</feature>
<proteinExistence type="predicted"/>
<dbReference type="Proteomes" id="UP000285517">
    <property type="component" value="Chromosome"/>
</dbReference>
<evidence type="ECO:0000259" key="2">
    <source>
        <dbReference type="Pfam" id="PF04892"/>
    </source>
</evidence>
<evidence type="ECO:0000313" key="3">
    <source>
        <dbReference type="EMBL" id="QAA81944.1"/>
    </source>
</evidence>
<protein>
    <recommendedName>
        <fullName evidence="2">VanZ-like domain-containing protein</fullName>
    </recommendedName>
</protein>
<organism evidence="3 4">
    <name type="scientific">Aequorivita ciconiae</name>
    <dbReference type="NCBI Taxonomy" id="2494375"/>
    <lineage>
        <taxon>Bacteria</taxon>
        <taxon>Pseudomonadati</taxon>
        <taxon>Bacteroidota</taxon>
        <taxon>Flavobacteriia</taxon>
        <taxon>Flavobacteriales</taxon>
        <taxon>Flavobacteriaceae</taxon>
        <taxon>Aequorivita</taxon>
    </lineage>
</organism>
<dbReference type="AlphaFoldDB" id="A0A410G3U6"/>
<reference evidence="3 4" key="1">
    <citation type="submission" date="2019-01" db="EMBL/GenBank/DDBJ databases">
        <title>Complete genome sequencing of Aequorivita sp. H23M31.</title>
        <authorList>
            <person name="Bae J.-W."/>
        </authorList>
    </citation>
    <scope>NUCLEOTIDE SEQUENCE [LARGE SCALE GENOMIC DNA]</scope>
    <source>
        <strain evidence="3 4">H23M31</strain>
    </source>
</reference>
<dbReference type="RefSeq" id="WP_128250325.1">
    <property type="nucleotide sequence ID" value="NZ_CP034951.1"/>
</dbReference>
<dbReference type="NCBIfam" id="NF037970">
    <property type="entry name" value="vanZ_1"/>
    <property type="match status" value="1"/>
</dbReference>
<dbReference type="Pfam" id="PF04892">
    <property type="entry name" value="VanZ"/>
    <property type="match status" value="1"/>
</dbReference>
<feature type="transmembrane region" description="Helical" evidence="1">
    <location>
        <begin position="50"/>
        <end position="67"/>
    </location>
</feature>
<feature type="transmembrane region" description="Helical" evidence="1">
    <location>
        <begin position="109"/>
        <end position="126"/>
    </location>
</feature>
<dbReference type="PANTHER" id="PTHR28008">
    <property type="entry name" value="DOMAIN PROTEIN, PUTATIVE (AFU_ORTHOLOGUE AFUA_3G10980)-RELATED"/>
    <property type="match status" value="1"/>
</dbReference>
<evidence type="ECO:0000313" key="4">
    <source>
        <dbReference type="Proteomes" id="UP000285517"/>
    </source>
</evidence>